<dbReference type="Pfam" id="PF14523">
    <property type="entry name" value="Syntaxin_2"/>
    <property type="match status" value="1"/>
</dbReference>
<dbReference type="Gene3D" id="1.20.58.70">
    <property type="match status" value="1"/>
</dbReference>
<dbReference type="Pfam" id="PF05739">
    <property type="entry name" value="SNARE"/>
    <property type="match status" value="1"/>
</dbReference>
<comment type="caution">
    <text evidence="6">The sequence shown here is derived from an EMBL/GenBank/DDBJ whole genome shotgun (WGS) entry which is preliminary data.</text>
</comment>
<keyword evidence="4" id="KW-0812">Transmembrane</keyword>
<dbReference type="SMART" id="SM00503">
    <property type="entry name" value="SynN"/>
    <property type="match status" value="1"/>
</dbReference>
<name>A0AA41S5B9_PAPNU</name>
<evidence type="ECO:0000256" key="1">
    <source>
        <dbReference type="ARBA" id="ARBA00009063"/>
    </source>
</evidence>
<feature type="transmembrane region" description="Helical" evidence="4">
    <location>
        <begin position="237"/>
        <end position="255"/>
    </location>
</feature>
<protein>
    <recommendedName>
        <fullName evidence="5">t-SNARE coiled-coil homology domain-containing protein</fullName>
    </recommendedName>
</protein>
<dbReference type="InterPro" id="IPR000727">
    <property type="entry name" value="T_SNARE_dom"/>
</dbReference>
<dbReference type="InterPro" id="IPR045242">
    <property type="entry name" value="Syntaxin"/>
</dbReference>
<dbReference type="SUPFAM" id="SSF47661">
    <property type="entry name" value="t-snare proteins"/>
    <property type="match status" value="1"/>
</dbReference>
<dbReference type="InterPro" id="IPR010989">
    <property type="entry name" value="SNARE"/>
</dbReference>
<evidence type="ECO:0000256" key="4">
    <source>
        <dbReference type="SAM" id="Phobius"/>
    </source>
</evidence>
<organism evidence="6 7">
    <name type="scientific">Papaver nudicaule</name>
    <name type="common">Iceland poppy</name>
    <dbReference type="NCBI Taxonomy" id="74823"/>
    <lineage>
        <taxon>Eukaryota</taxon>
        <taxon>Viridiplantae</taxon>
        <taxon>Streptophyta</taxon>
        <taxon>Embryophyta</taxon>
        <taxon>Tracheophyta</taxon>
        <taxon>Spermatophyta</taxon>
        <taxon>Magnoliopsida</taxon>
        <taxon>Ranunculales</taxon>
        <taxon>Papaveraceae</taxon>
        <taxon>Papaveroideae</taxon>
        <taxon>Papaver</taxon>
    </lineage>
</organism>
<dbReference type="GO" id="GO:0006906">
    <property type="term" value="P:vesicle fusion"/>
    <property type="evidence" value="ECO:0007669"/>
    <property type="project" value="TreeGrafter"/>
</dbReference>
<evidence type="ECO:0000259" key="5">
    <source>
        <dbReference type="PROSITE" id="PS50192"/>
    </source>
</evidence>
<dbReference type="GO" id="GO:0012505">
    <property type="term" value="C:endomembrane system"/>
    <property type="evidence" value="ECO:0007669"/>
    <property type="project" value="TreeGrafter"/>
</dbReference>
<keyword evidence="4" id="KW-0472">Membrane</keyword>
<dbReference type="PANTHER" id="PTHR19957:SF38">
    <property type="entry name" value="LD27581P"/>
    <property type="match status" value="1"/>
</dbReference>
<accession>A0AA41S5B9</accession>
<dbReference type="SMART" id="SM00397">
    <property type="entry name" value="t_SNARE"/>
    <property type="match status" value="1"/>
</dbReference>
<dbReference type="PROSITE" id="PS50192">
    <property type="entry name" value="T_SNARE"/>
    <property type="match status" value="1"/>
</dbReference>
<dbReference type="AlphaFoldDB" id="A0AA41S5B9"/>
<dbReference type="FunFam" id="1.20.5.110:FF:000035">
    <property type="entry name" value="Syntaxin-22 like"/>
    <property type="match status" value="1"/>
</dbReference>
<feature type="domain" description="T-SNARE coiled-coil homology" evidence="5">
    <location>
        <begin position="163"/>
        <end position="225"/>
    </location>
</feature>
<reference evidence="6" key="1">
    <citation type="submission" date="2022-03" db="EMBL/GenBank/DDBJ databases">
        <title>A functionally conserved STORR gene fusion in Papaver species that diverged 16.8 million years ago.</title>
        <authorList>
            <person name="Catania T."/>
        </authorList>
    </citation>
    <scope>NUCLEOTIDE SEQUENCE</scope>
    <source>
        <strain evidence="6">S-191538</strain>
    </source>
</reference>
<dbReference type="CDD" id="cd15840">
    <property type="entry name" value="SNARE_Qa"/>
    <property type="match status" value="1"/>
</dbReference>
<evidence type="ECO:0000313" key="7">
    <source>
        <dbReference type="Proteomes" id="UP001177140"/>
    </source>
</evidence>
<keyword evidence="2" id="KW-0813">Transport</keyword>
<feature type="region of interest" description="Disordered" evidence="3">
    <location>
        <begin position="108"/>
        <end position="131"/>
    </location>
</feature>
<comment type="similarity">
    <text evidence="1">Belongs to the syntaxin family.</text>
</comment>
<sequence length="256" mass="28879">MSSFEDLEAVKQDPKQALAYGVFQIRTSVTTFQLLVNSLGTPKDTPQHREKLRNTRLRLTQLMKDTSAKLKQASDTDQPAEACEIAKLAMDFESSLKEFQEAQRTAAAREVQHAPKSSYTYTPSEEVDRSSDTKSAVQHIALTEPPRKEQQVLVLENDIVFNEAIIEEREQGIREIQNQIVEMSEIFKDLAVLVHEQGDCILDIDSHVQKSNTEIKGGKDELEKAYKTQKSDSSLKCLLWVIFGLVLFIIIIVLAA</sequence>
<dbReference type="PANTHER" id="PTHR19957">
    <property type="entry name" value="SYNTAXIN"/>
    <property type="match status" value="1"/>
</dbReference>
<keyword evidence="4" id="KW-1133">Transmembrane helix</keyword>
<dbReference type="EMBL" id="JAJJMA010087940">
    <property type="protein sequence ID" value="MCL7029215.1"/>
    <property type="molecule type" value="Genomic_DNA"/>
</dbReference>
<dbReference type="GO" id="GO:0006886">
    <property type="term" value="P:intracellular protein transport"/>
    <property type="evidence" value="ECO:0007669"/>
    <property type="project" value="TreeGrafter"/>
</dbReference>
<evidence type="ECO:0000256" key="3">
    <source>
        <dbReference type="SAM" id="MobiDB-lite"/>
    </source>
</evidence>
<keyword evidence="7" id="KW-1185">Reference proteome</keyword>
<keyword evidence="2" id="KW-0653">Protein transport</keyword>
<proteinExistence type="inferred from homology"/>
<dbReference type="GO" id="GO:0048278">
    <property type="term" value="P:vesicle docking"/>
    <property type="evidence" value="ECO:0007669"/>
    <property type="project" value="TreeGrafter"/>
</dbReference>
<evidence type="ECO:0000256" key="2">
    <source>
        <dbReference type="ARBA" id="ARBA00022927"/>
    </source>
</evidence>
<dbReference type="GO" id="GO:0031201">
    <property type="term" value="C:SNARE complex"/>
    <property type="evidence" value="ECO:0007669"/>
    <property type="project" value="TreeGrafter"/>
</dbReference>
<dbReference type="GO" id="GO:0000149">
    <property type="term" value="F:SNARE binding"/>
    <property type="evidence" value="ECO:0007669"/>
    <property type="project" value="TreeGrafter"/>
</dbReference>
<dbReference type="Gene3D" id="1.20.5.110">
    <property type="match status" value="1"/>
</dbReference>
<gene>
    <name evidence="6" type="ORF">MKW94_017626</name>
</gene>
<dbReference type="GO" id="GO:0005484">
    <property type="term" value="F:SNAP receptor activity"/>
    <property type="evidence" value="ECO:0007669"/>
    <property type="project" value="TreeGrafter"/>
</dbReference>
<evidence type="ECO:0000313" key="6">
    <source>
        <dbReference type="EMBL" id="MCL7029215.1"/>
    </source>
</evidence>
<dbReference type="Proteomes" id="UP001177140">
    <property type="component" value="Unassembled WGS sequence"/>
</dbReference>
<dbReference type="InterPro" id="IPR006011">
    <property type="entry name" value="Syntaxin_N"/>
</dbReference>